<organism evidence="1 2">
    <name type="scientific">Candidatus Shapirobacteria bacterium CG06_land_8_20_14_3_00_40_12</name>
    <dbReference type="NCBI Taxonomy" id="1974881"/>
    <lineage>
        <taxon>Bacteria</taxon>
        <taxon>Candidatus Shapironibacteriota</taxon>
    </lineage>
</organism>
<comment type="caution">
    <text evidence="1">The sequence shown here is derived from an EMBL/GenBank/DDBJ whole genome shotgun (WGS) entry which is preliminary data.</text>
</comment>
<dbReference type="Proteomes" id="UP000231407">
    <property type="component" value="Unassembled WGS sequence"/>
</dbReference>
<gene>
    <name evidence="1" type="ORF">COS78_01335</name>
</gene>
<evidence type="ECO:0000313" key="2">
    <source>
        <dbReference type="Proteomes" id="UP000231407"/>
    </source>
</evidence>
<dbReference type="EMBL" id="PEWA01000016">
    <property type="protein sequence ID" value="PIU73617.1"/>
    <property type="molecule type" value="Genomic_DNA"/>
</dbReference>
<reference evidence="2" key="1">
    <citation type="submission" date="2017-09" db="EMBL/GenBank/DDBJ databases">
        <title>Depth-based differentiation of microbial function through sediment-hosted aquifers and enrichment of novel symbionts in the deep terrestrial subsurface.</title>
        <authorList>
            <person name="Probst A.J."/>
            <person name="Ladd B."/>
            <person name="Jarett J.K."/>
            <person name="Geller-Mcgrath D.E."/>
            <person name="Sieber C.M.K."/>
            <person name="Emerson J.B."/>
            <person name="Anantharaman K."/>
            <person name="Thomas B.C."/>
            <person name="Malmstrom R."/>
            <person name="Stieglmeier M."/>
            <person name="Klingl A."/>
            <person name="Woyke T."/>
            <person name="Ryan C.M."/>
            <person name="Banfield J.F."/>
        </authorList>
    </citation>
    <scope>NUCLEOTIDE SEQUENCE [LARGE SCALE GENOMIC DNA]</scope>
</reference>
<proteinExistence type="predicted"/>
<sequence length="71" mass="7659">MSEGIKKWGDILSLKNLGEAIPRLDRASFVKGNTPLGLVIGGVNRLETAGKLTAEEAQTERKRLRKLAGQG</sequence>
<protein>
    <submittedName>
        <fullName evidence="1">Uncharacterized protein</fullName>
    </submittedName>
</protein>
<dbReference type="AlphaFoldDB" id="A0A2M7ASM7"/>
<name>A0A2M7ASM7_9BACT</name>
<accession>A0A2M7ASM7</accession>
<evidence type="ECO:0000313" key="1">
    <source>
        <dbReference type="EMBL" id="PIU73617.1"/>
    </source>
</evidence>